<dbReference type="OrthoDB" id="416253at2759"/>
<dbReference type="PROSITE" id="PS00062">
    <property type="entry name" value="ALDOKETO_REDUCTASE_2"/>
    <property type="match status" value="1"/>
</dbReference>
<dbReference type="InterPro" id="IPR020471">
    <property type="entry name" value="AKR"/>
</dbReference>
<feature type="site" description="Lowers pKa of active site Tyr" evidence="6">
    <location>
        <position position="83"/>
    </location>
</feature>
<dbReference type="RefSeq" id="XP_004253906.1">
    <property type="nucleotide sequence ID" value="XM_004253858.1"/>
</dbReference>
<proteinExistence type="inferred from homology"/>
<keyword evidence="9" id="KW-1185">Reference proteome</keyword>
<dbReference type="SUPFAM" id="SSF51430">
    <property type="entry name" value="NAD(P)-linked oxidoreductase"/>
    <property type="match status" value="1"/>
</dbReference>
<dbReference type="Proteomes" id="UP000014680">
    <property type="component" value="Unassembled WGS sequence"/>
</dbReference>
<comment type="similarity">
    <text evidence="1">Belongs to the aldo/keto reductase family.</text>
</comment>
<name>A0A0A1U349_ENTIV</name>
<keyword evidence="3 8" id="KW-0560">Oxidoreductase</keyword>
<evidence type="ECO:0000259" key="7">
    <source>
        <dbReference type="Pfam" id="PF00248"/>
    </source>
</evidence>
<dbReference type="GeneID" id="14886076"/>
<gene>
    <name evidence="8" type="ORF">EIN_497000</name>
</gene>
<feature type="active site" description="Proton donor" evidence="4">
    <location>
        <position position="53"/>
    </location>
</feature>
<keyword evidence="2" id="KW-0521">NADP</keyword>
<dbReference type="PROSITE" id="PS00063">
    <property type="entry name" value="ALDOKETO_REDUCTASE_3"/>
    <property type="match status" value="1"/>
</dbReference>
<dbReference type="EMBL" id="KB206864">
    <property type="protein sequence ID" value="ELP87135.1"/>
    <property type="molecule type" value="Genomic_DNA"/>
</dbReference>
<dbReference type="EC" id="1.1.1.21" evidence="8"/>
<dbReference type="InterPro" id="IPR018170">
    <property type="entry name" value="Aldo/ket_reductase_CS"/>
</dbReference>
<accession>A0A0A1U349</accession>
<evidence type="ECO:0000313" key="9">
    <source>
        <dbReference type="Proteomes" id="UP000014680"/>
    </source>
</evidence>
<evidence type="ECO:0000256" key="6">
    <source>
        <dbReference type="PIRSR" id="PIRSR000097-3"/>
    </source>
</evidence>
<protein>
    <submittedName>
        <fullName evidence="8">Aldose reductase, putative</fullName>
        <ecNumber evidence="8">1.1.1.21</ecNumber>
    </submittedName>
</protein>
<evidence type="ECO:0000256" key="2">
    <source>
        <dbReference type="ARBA" id="ARBA00022857"/>
    </source>
</evidence>
<dbReference type="VEuPathDB" id="AmoebaDB:EIN_497000"/>
<dbReference type="GO" id="GO:0016491">
    <property type="term" value="F:oxidoreductase activity"/>
    <property type="evidence" value="ECO:0007669"/>
    <property type="project" value="UniProtKB-KW"/>
</dbReference>
<dbReference type="InterPro" id="IPR023210">
    <property type="entry name" value="NADP_OxRdtase_dom"/>
</dbReference>
<dbReference type="FunFam" id="3.20.20.100:FF:000006">
    <property type="entry name" value="Aldo-keto reductase family 1 member A1"/>
    <property type="match status" value="1"/>
</dbReference>
<dbReference type="PANTHER" id="PTHR11732">
    <property type="entry name" value="ALDO/KETO REDUCTASE"/>
    <property type="match status" value="1"/>
</dbReference>
<dbReference type="Gene3D" id="3.20.20.100">
    <property type="entry name" value="NADP-dependent oxidoreductase domain"/>
    <property type="match status" value="1"/>
</dbReference>
<sequence>MSDHKTIEFELNNGLKIPAIALGTWLSEKDLVGNAVLTALNHGYRHIDCAKCYENEEEIGTIAFGPFFKEGKVKRSDVWITSKLWLDSKRKDQVIPACKESLRKLQLDYLDLYLIHWPVSIKVGATFPMKKDDFIEVPIEETWREMEKLVEMGLVKSIGVSNFTIPQLEKLLSIAKIKPAVNQVEFGVFLQQPKLMEYCKEHNIHVTGYSPLGNNGNAGRNKVDNVLEVPLLKEIAQKHEKTVAQVILRFIVQSGHSTLPKSVHAERIIQNFNIFDFALSDEEMEKIRKLDRYERTCDGSFFYEVQGIDKDVFWGIK</sequence>
<evidence type="ECO:0000256" key="5">
    <source>
        <dbReference type="PIRSR" id="PIRSR000097-2"/>
    </source>
</evidence>
<dbReference type="InterPro" id="IPR036812">
    <property type="entry name" value="NAD(P)_OxRdtase_dom_sf"/>
</dbReference>
<organism evidence="8 9">
    <name type="scientific">Entamoeba invadens IP1</name>
    <dbReference type="NCBI Taxonomy" id="370355"/>
    <lineage>
        <taxon>Eukaryota</taxon>
        <taxon>Amoebozoa</taxon>
        <taxon>Evosea</taxon>
        <taxon>Archamoebae</taxon>
        <taxon>Mastigamoebida</taxon>
        <taxon>Entamoebidae</taxon>
        <taxon>Entamoeba</taxon>
    </lineage>
</organism>
<dbReference type="AlphaFoldDB" id="A0A0A1U349"/>
<feature type="binding site" evidence="5">
    <location>
        <position position="116"/>
    </location>
    <ligand>
        <name>substrate</name>
    </ligand>
</feature>
<evidence type="ECO:0000256" key="4">
    <source>
        <dbReference type="PIRSR" id="PIRSR000097-1"/>
    </source>
</evidence>
<evidence type="ECO:0000256" key="3">
    <source>
        <dbReference type="ARBA" id="ARBA00023002"/>
    </source>
</evidence>
<dbReference type="KEGG" id="eiv:EIN_497000"/>
<dbReference type="OMA" id="MVNQIFL"/>
<evidence type="ECO:0000313" key="8">
    <source>
        <dbReference type="EMBL" id="ELP87135.1"/>
    </source>
</evidence>
<evidence type="ECO:0000256" key="1">
    <source>
        <dbReference type="ARBA" id="ARBA00007905"/>
    </source>
</evidence>
<dbReference type="Pfam" id="PF00248">
    <property type="entry name" value="Aldo_ket_red"/>
    <property type="match status" value="1"/>
</dbReference>
<feature type="domain" description="NADP-dependent oxidoreductase" evidence="7">
    <location>
        <begin position="20"/>
        <end position="291"/>
    </location>
</feature>
<dbReference type="PIRSF" id="PIRSF000097">
    <property type="entry name" value="AKR"/>
    <property type="match status" value="1"/>
</dbReference>
<reference evidence="8 9" key="1">
    <citation type="submission" date="2012-10" db="EMBL/GenBank/DDBJ databases">
        <authorList>
            <person name="Zafar N."/>
            <person name="Inman J."/>
            <person name="Hall N."/>
            <person name="Lorenzi H."/>
            <person name="Caler E."/>
        </authorList>
    </citation>
    <scope>NUCLEOTIDE SEQUENCE [LARGE SCALE GENOMIC DNA]</scope>
    <source>
        <strain evidence="8 9">IP1</strain>
    </source>
</reference>
<dbReference type="PROSITE" id="PS00798">
    <property type="entry name" value="ALDOKETO_REDUCTASE_1"/>
    <property type="match status" value="1"/>
</dbReference>
<dbReference type="PRINTS" id="PR00069">
    <property type="entry name" value="ALDKETRDTASE"/>
</dbReference>